<evidence type="ECO:0000313" key="1">
    <source>
        <dbReference type="EMBL" id="RZU11004.1"/>
    </source>
</evidence>
<gene>
    <name evidence="1" type="ORF">EV645_6161</name>
</gene>
<dbReference type="Proteomes" id="UP000292027">
    <property type="component" value="Unassembled WGS sequence"/>
</dbReference>
<comment type="caution">
    <text evidence="1">The sequence shown here is derived from an EMBL/GenBank/DDBJ whole genome shotgun (WGS) entry which is preliminary data.</text>
</comment>
<dbReference type="EMBL" id="SHKR01000015">
    <property type="protein sequence ID" value="RZU11004.1"/>
    <property type="molecule type" value="Genomic_DNA"/>
</dbReference>
<reference evidence="1 2" key="1">
    <citation type="journal article" date="2015" name="Stand. Genomic Sci.">
        <title>Genomic Encyclopedia of Bacterial and Archaeal Type Strains, Phase III: the genomes of soil and plant-associated and newly described type strains.</title>
        <authorList>
            <person name="Whitman W.B."/>
            <person name="Woyke T."/>
            <person name="Klenk H.P."/>
            <person name="Zhou Y."/>
            <person name="Lilburn T.G."/>
            <person name="Beck B.J."/>
            <person name="De Vos P."/>
            <person name="Vandamme P."/>
            <person name="Eisen J.A."/>
            <person name="Garrity G."/>
            <person name="Hugenholtz P."/>
            <person name="Kyrpides N.C."/>
        </authorList>
    </citation>
    <scope>NUCLEOTIDE SEQUENCE [LARGE SCALE GENOMIC DNA]</scope>
    <source>
        <strain evidence="1 2">VKM Ac-2540</strain>
    </source>
</reference>
<evidence type="ECO:0000313" key="2">
    <source>
        <dbReference type="Proteomes" id="UP000292027"/>
    </source>
</evidence>
<dbReference type="RefSeq" id="WP_130447503.1">
    <property type="nucleotide sequence ID" value="NZ_SHKR01000015.1"/>
</dbReference>
<name>A0A4Q7WLN9_9ACTN</name>
<proteinExistence type="predicted"/>
<keyword evidence="2" id="KW-1185">Reference proteome</keyword>
<accession>A0A4Q7WLN9</accession>
<sequence length="82" mass="8674">MTMGLNDADEQYLQALEVEVDADIELNAANTPAEDDLGSPADWLLDPVEAQEEAVELHSLHDAIAVLEGDDEPDAGPAISSS</sequence>
<protein>
    <submittedName>
        <fullName evidence="1">Uncharacterized protein</fullName>
    </submittedName>
</protein>
<dbReference type="AlphaFoldDB" id="A0A4Q7WLN9"/>
<dbReference type="OrthoDB" id="3829832at2"/>
<organism evidence="1 2">
    <name type="scientific">Kribbella rubisoli</name>
    <dbReference type="NCBI Taxonomy" id="3075929"/>
    <lineage>
        <taxon>Bacteria</taxon>
        <taxon>Bacillati</taxon>
        <taxon>Actinomycetota</taxon>
        <taxon>Actinomycetes</taxon>
        <taxon>Propionibacteriales</taxon>
        <taxon>Kribbellaceae</taxon>
        <taxon>Kribbella</taxon>
    </lineage>
</organism>